<name>A0A9Q1KNX1_9CARY</name>
<dbReference type="GO" id="GO:0043023">
    <property type="term" value="F:ribosomal large subunit binding"/>
    <property type="evidence" value="ECO:0007669"/>
    <property type="project" value="InterPro"/>
</dbReference>
<dbReference type="InterPro" id="IPR007064">
    <property type="entry name" value="Nmd3_N"/>
</dbReference>
<feature type="domain" description="Nmd3 N-terminal" evidence="9">
    <location>
        <begin position="41"/>
        <end position="265"/>
    </location>
</feature>
<dbReference type="PANTHER" id="PTHR12746:SF2">
    <property type="entry name" value="60S RIBOSOMAL EXPORT PROTEIN NMD3"/>
    <property type="match status" value="1"/>
</dbReference>
<accession>A0A9Q1KNX1</accession>
<dbReference type="InterPro" id="IPR048899">
    <property type="entry name" value="NMD_SH3"/>
</dbReference>
<dbReference type="Proteomes" id="UP001153076">
    <property type="component" value="Unassembled WGS sequence"/>
</dbReference>
<proteinExistence type="inferred from homology"/>
<dbReference type="GO" id="GO:0005737">
    <property type="term" value="C:cytoplasm"/>
    <property type="evidence" value="ECO:0007669"/>
    <property type="project" value="UniProtKB-SubCell"/>
</dbReference>
<evidence type="ECO:0000256" key="5">
    <source>
        <dbReference type="ARBA" id="ARBA00022927"/>
    </source>
</evidence>
<evidence type="ECO:0000256" key="7">
    <source>
        <dbReference type="RuleBase" id="RU364108"/>
    </source>
</evidence>
<gene>
    <name evidence="12" type="ORF">Cgig2_016168</name>
</gene>
<evidence type="ECO:0000256" key="4">
    <source>
        <dbReference type="ARBA" id="ARBA00022490"/>
    </source>
</evidence>
<evidence type="ECO:0000256" key="3">
    <source>
        <dbReference type="ARBA" id="ARBA00022448"/>
    </source>
</evidence>
<dbReference type="OrthoDB" id="203821at2759"/>
<dbReference type="GO" id="GO:0015031">
    <property type="term" value="P:protein transport"/>
    <property type="evidence" value="ECO:0007669"/>
    <property type="project" value="UniProtKB-KW"/>
</dbReference>
<evidence type="ECO:0000256" key="2">
    <source>
        <dbReference type="ARBA" id="ARBA00017035"/>
    </source>
</evidence>
<comment type="similarity">
    <text evidence="1 7">Belongs to the NMD3 family.</text>
</comment>
<feature type="domain" description="60S ribosomal export protein NMD3 SH3" evidence="11">
    <location>
        <begin position="270"/>
        <end position="297"/>
    </location>
</feature>
<evidence type="ECO:0000313" key="13">
    <source>
        <dbReference type="Proteomes" id="UP001153076"/>
    </source>
</evidence>
<sequence>MEIRNNLRGEDLHQKGMSNSKGDANKHLRDNRHMCLLDFALCGTQIVPNAANMCVKCLRSESGPTKRLPLRINIIHCPDCQSYFQPPTTWVKAPLESKELLAVCLKKVKKLSEFRLVNAEFICTDPNSKRIQVKVKVQREVLDGVFVEEQHTIESVVFCQNCTSCTPNDPNQWEAVVQVRQHVSHMRTFYYLEQVIRKHQAHIGATKIKPINQGIDFFFAKKSDATKFYDFLGRVVPIKQARFHKELVSQDIKSNICRYRFNIAATICPICHDDLIYLPPKLSSSVGYLGPLVICTKKYVLRRDQYWRAPFESILSSMQLVEYVVLDVEINFCRAKEGHKKYASAEVQIARVSDFGTNDTIFCVKTHLGHLLKPGDCALGYDLHGANLDTEVEKYIASLPDAVLIKKKYGSKQQNKSRKKGSSLKLGSQNMEIDSTCEEETADSEYQQFLRDLEVNPELRSNILLHHDDMIPVSELEDVFADLDLSDGEGFHHCAIASGIGNW</sequence>
<protein>
    <recommendedName>
        <fullName evidence="2 7">60S ribosomal export protein NMD3</fullName>
    </recommendedName>
</protein>
<dbReference type="Pfam" id="PF04981">
    <property type="entry name" value="NMD3"/>
    <property type="match status" value="1"/>
</dbReference>
<dbReference type="InterPro" id="IPR039768">
    <property type="entry name" value="Nmd3"/>
</dbReference>
<dbReference type="Pfam" id="PF21192">
    <property type="entry name" value="OB_NMD3"/>
    <property type="match status" value="1"/>
</dbReference>
<dbReference type="Pfam" id="PF21193">
    <property type="entry name" value="NMD_SH3"/>
    <property type="match status" value="1"/>
</dbReference>
<evidence type="ECO:0000259" key="9">
    <source>
        <dbReference type="Pfam" id="PF04981"/>
    </source>
</evidence>
<feature type="region of interest" description="Disordered" evidence="8">
    <location>
        <begin position="1"/>
        <end position="24"/>
    </location>
</feature>
<comment type="caution">
    <text evidence="12">The sequence shown here is derived from an EMBL/GenBank/DDBJ whole genome shotgun (WGS) entry which is preliminary data.</text>
</comment>
<dbReference type="AlphaFoldDB" id="A0A9Q1KNX1"/>
<evidence type="ECO:0000259" key="10">
    <source>
        <dbReference type="Pfam" id="PF21192"/>
    </source>
</evidence>
<dbReference type="InterPro" id="IPR048898">
    <property type="entry name" value="OB_NMD3"/>
</dbReference>
<dbReference type="GO" id="GO:0005634">
    <property type="term" value="C:nucleus"/>
    <property type="evidence" value="ECO:0007669"/>
    <property type="project" value="UniProtKB-SubCell"/>
</dbReference>
<feature type="compositionally biased region" description="Basic and acidic residues" evidence="8">
    <location>
        <begin position="1"/>
        <end position="14"/>
    </location>
</feature>
<evidence type="ECO:0000313" key="12">
    <source>
        <dbReference type="EMBL" id="KAJ8446858.1"/>
    </source>
</evidence>
<comment type="subcellular location">
    <subcellularLocation>
        <location evidence="7">Cytoplasm</location>
    </subcellularLocation>
    <subcellularLocation>
        <location evidence="7">Nucleus</location>
    </subcellularLocation>
</comment>
<dbReference type="PANTHER" id="PTHR12746">
    <property type="entry name" value="NONSENSE-MEDIATED MRNA DECAY PROTEIN 3"/>
    <property type="match status" value="1"/>
</dbReference>
<evidence type="ECO:0000259" key="11">
    <source>
        <dbReference type="Pfam" id="PF21193"/>
    </source>
</evidence>
<dbReference type="GO" id="GO:0000055">
    <property type="term" value="P:ribosomal large subunit export from nucleus"/>
    <property type="evidence" value="ECO:0007669"/>
    <property type="project" value="TreeGrafter"/>
</dbReference>
<organism evidence="12 13">
    <name type="scientific">Carnegiea gigantea</name>
    <dbReference type="NCBI Taxonomy" id="171969"/>
    <lineage>
        <taxon>Eukaryota</taxon>
        <taxon>Viridiplantae</taxon>
        <taxon>Streptophyta</taxon>
        <taxon>Embryophyta</taxon>
        <taxon>Tracheophyta</taxon>
        <taxon>Spermatophyta</taxon>
        <taxon>Magnoliopsida</taxon>
        <taxon>eudicotyledons</taxon>
        <taxon>Gunneridae</taxon>
        <taxon>Pentapetalae</taxon>
        <taxon>Caryophyllales</taxon>
        <taxon>Cactineae</taxon>
        <taxon>Cactaceae</taxon>
        <taxon>Cactoideae</taxon>
        <taxon>Echinocereeae</taxon>
        <taxon>Carnegiea</taxon>
    </lineage>
</organism>
<comment type="function">
    <text evidence="7">Acts as an adapter for the XPO1/CRM1-mediated export of the 60S ribosomal subunit.</text>
</comment>
<feature type="domain" description="60S ribosomal export protein NMD3 OB-fold" evidence="10">
    <location>
        <begin position="320"/>
        <end position="407"/>
    </location>
</feature>
<dbReference type="EMBL" id="JAKOGI010000048">
    <property type="protein sequence ID" value="KAJ8446858.1"/>
    <property type="molecule type" value="Genomic_DNA"/>
</dbReference>
<keyword evidence="4 7" id="KW-0963">Cytoplasm</keyword>
<evidence type="ECO:0000256" key="1">
    <source>
        <dbReference type="ARBA" id="ARBA00009794"/>
    </source>
</evidence>
<keyword evidence="6 7" id="KW-0539">Nucleus</keyword>
<reference evidence="12" key="1">
    <citation type="submission" date="2022-04" db="EMBL/GenBank/DDBJ databases">
        <title>Carnegiea gigantea Genome sequencing and assembly v2.</title>
        <authorList>
            <person name="Copetti D."/>
            <person name="Sanderson M.J."/>
            <person name="Burquez A."/>
            <person name="Wojciechowski M.F."/>
        </authorList>
    </citation>
    <scope>NUCLEOTIDE SEQUENCE</scope>
    <source>
        <strain evidence="12">SGP5-SGP5p</strain>
        <tissue evidence="12">Aerial part</tissue>
    </source>
</reference>
<evidence type="ECO:0000256" key="8">
    <source>
        <dbReference type="SAM" id="MobiDB-lite"/>
    </source>
</evidence>
<evidence type="ECO:0000256" key="6">
    <source>
        <dbReference type="ARBA" id="ARBA00023242"/>
    </source>
</evidence>
<keyword evidence="3 7" id="KW-0813">Transport</keyword>
<keyword evidence="13" id="KW-1185">Reference proteome</keyword>
<keyword evidence="5 7" id="KW-0653">Protein transport</keyword>